<proteinExistence type="predicted"/>
<evidence type="ECO:0000313" key="2">
    <source>
        <dbReference type="EMBL" id="PTE19935.1"/>
    </source>
</evidence>
<organism evidence="2 3">
    <name type="scientific">Cereibacter changlensis JA139</name>
    <dbReference type="NCBI Taxonomy" id="1188249"/>
    <lineage>
        <taxon>Bacteria</taxon>
        <taxon>Pseudomonadati</taxon>
        <taxon>Pseudomonadota</taxon>
        <taxon>Alphaproteobacteria</taxon>
        <taxon>Rhodobacterales</taxon>
        <taxon>Paracoccaceae</taxon>
        <taxon>Cereibacter</taxon>
    </lineage>
</organism>
<dbReference type="RefSeq" id="WP_107665612.1">
    <property type="nucleotide sequence ID" value="NZ_PZKG01000160.1"/>
</dbReference>
<accession>A0A2T4JPU0</accession>
<dbReference type="AlphaFoldDB" id="A0A2T4JPU0"/>
<dbReference type="OrthoDB" id="7853821at2"/>
<gene>
    <name evidence="2" type="ORF">C5F48_20310</name>
</gene>
<name>A0A2T4JPU0_9RHOB</name>
<comment type="caution">
    <text evidence="2">The sequence shown here is derived from an EMBL/GenBank/DDBJ whole genome shotgun (WGS) entry which is preliminary data.</text>
</comment>
<keyword evidence="3" id="KW-1185">Reference proteome</keyword>
<protein>
    <submittedName>
        <fullName evidence="2">Uncharacterized protein</fullName>
    </submittedName>
</protein>
<evidence type="ECO:0000256" key="1">
    <source>
        <dbReference type="SAM" id="Coils"/>
    </source>
</evidence>
<dbReference type="Proteomes" id="UP000241010">
    <property type="component" value="Unassembled WGS sequence"/>
</dbReference>
<reference evidence="2 3" key="1">
    <citation type="submission" date="2018-03" db="EMBL/GenBank/DDBJ databases">
        <title>Cereibacter changlensis.</title>
        <authorList>
            <person name="Meyer T.E."/>
            <person name="Miller S."/>
            <person name="Lodha T."/>
            <person name="Gandham S."/>
            <person name="Chintalapati S."/>
            <person name="Chintalapati V.R."/>
        </authorList>
    </citation>
    <scope>NUCLEOTIDE SEQUENCE [LARGE SCALE GENOMIC DNA]</scope>
    <source>
        <strain evidence="2 3">JA139</strain>
    </source>
</reference>
<dbReference type="EMBL" id="PZKG01000160">
    <property type="protein sequence ID" value="PTE19935.1"/>
    <property type="molecule type" value="Genomic_DNA"/>
</dbReference>
<sequence>MISVLPSQRHRALVTCDGCRAEHMETVDRPGRSSVCGERMAINTGQVAAKLSARGWRVAGRKQLCPGCVAQRRAEGRQAQEVKMARAAPATPAAREKAAPGGAAGAGGVAAAVVAMPGAEAPRQPTRAQKREIVQLLDASYDVKAGRYVGGETDQTVAASLPGILPGWVASVREDLYGPAGGNEEIEGLLAELRRELAAMAARDAAIEAARAELAEARGALAGFLKRLEAIRAAVGPKAVRA</sequence>
<evidence type="ECO:0000313" key="3">
    <source>
        <dbReference type="Proteomes" id="UP000241010"/>
    </source>
</evidence>
<keyword evidence="1" id="KW-0175">Coiled coil</keyword>
<feature type="coiled-coil region" evidence="1">
    <location>
        <begin position="183"/>
        <end position="227"/>
    </location>
</feature>